<evidence type="ECO:0000256" key="1">
    <source>
        <dbReference type="SAM" id="Coils"/>
    </source>
</evidence>
<dbReference type="EMBL" id="CP002408">
    <property type="protein sequence ID" value="AFU57948.1"/>
    <property type="molecule type" value="Genomic_DNA"/>
</dbReference>
<dbReference type="KEGG" id="nga:Ngar_c10060"/>
<dbReference type="Proteomes" id="UP000008037">
    <property type="component" value="Chromosome"/>
</dbReference>
<dbReference type="AlphaFoldDB" id="K0IGI5"/>
<dbReference type="BioCyc" id="CNIT1237085:G1324-1004-MONOMER"/>
<organism evidence="2 3">
    <name type="scientific">Nitrososphaera gargensis (strain Ga9.2)</name>
    <dbReference type="NCBI Taxonomy" id="1237085"/>
    <lineage>
        <taxon>Archaea</taxon>
        <taxon>Nitrososphaerota</taxon>
        <taxon>Nitrososphaeria</taxon>
        <taxon>Nitrososphaerales</taxon>
        <taxon>Nitrososphaeraceae</taxon>
        <taxon>Nitrososphaera</taxon>
    </lineage>
</organism>
<keyword evidence="3" id="KW-1185">Reference proteome</keyword>
<keyword evidence="1" id="KW-0175">Coiled coil</keyword>
<reference evidence="2 3" key="1">
    <citation type="journal article" date="2012" name="Environ. Microbiol.">
        <title>The genome of the ammonia-oxidizing Candidatus Nitrososphaera gargensis: insights into metabolic versatility and environmental adaptations.</title>
        <authorList>
            <person name="Spang A."/>
            <person name="Poehlein A."/>
            <person name="Offre P."/>
            <person name="Zumbragel S."/>
            <person name="Haider S."/>
            <person name="Rychlik N."/>
            <person name="Nowka B."/>
            <person name="Schmeisser C."/>
            <person name="Lebedeva E.V."/>
            <person name="Rattei T."/>
            <person name="Bohm C."/>
            <person name="Schmid M."/>
            <person name="Galushko A."/>
            <person name="Hatzenpichler R."/>
            <person name="Weinmaier T."/>
            <person name="Daniel R."/>
            <person name="Schleper C."/>
            <person name="Spieck E."/>
            <person name="Streit W."/>
            <person name="Wagner M."/>
        </authorList>
    </citation>
    <scope>NUCLEOTIDE SEQUENCE [LARGE SCALE GENOMIC DNA]</scope>
    <source>
        <strain evidence="3">Ga9.2</strain>
    </source>
</reference>
<protein>
    <submittedName>
        <fullName evidence="2">Uncharacterized protein</fullName>
    </submittedName>
</protein>
<sequence length="283" mass="33693">MARWNKAQDVSKRLCIDRATKQERKYRLAMTRLKKLTTESRRQRNEFEKKANLLKTAHQRKILAMNSKHHIEKQMWQKKFVVQIKADRKRFEQEFARLKKSYQWQLEHIRHIYDNQTSLLRQELVNTYDRQARVNQDSFESMVAANQGQLEKLQKWLQDELIAQLIEKKQNIENSNLEQVKMAADLKIKKLREALDDREAEIQQLQERLHKAEAKKVAGYAQLLSRKMRGALIPHTEFFANEEISNDRGSENNTTTQDELMNMIREIAQEKSKMDETVKVQDG</sequence>
<proteinExistence type="predicted"/>
<gene>
    <name evidence="2" type="ordered locus">Ngar_c10060</name>
</gene>
<name>K0IGI5_NITGG</name>
<evidence type="ECO:0000313" key="3">
    <source>
        <dbReference type="Proteomes" id="UP000008037"/>
    </source>
</evidence>
<feature type="coiled-coil region" evidence="1">
    <location>
        <begin position="158"/>
        <end position="222"/>
    </location>
</feature>
<evidence type="ECO:0000313" key="2">
    <source>
        <dbReference type="EMBL" id="AFU57948.1"/>
    </source>
</evidence>
<dbReference type="HOGENOM" id="CLU_982174_0_0_2"/>
<dbReference type="GeneID" id="13795401"/>
<dbReference type="InParanoid" id="K0IGI5"/>
<accession>K0IGI5</accession>
<dbReference type="RefSeq" id="WP_015018489.1">
    <property type="nucleotide sequence ID" value="NC_018719.1"/>
</dbReference>